<dbReference type="RefSeq" id="WP_162085458.1">
    <property type="nucleotide sequence ID" value="NZ_AP021881.1"/>
</dbReference>
<protein>
    <submittedName>
        <fullName evidence="2">Uncharacterized protein</fullName>
    </submittedName>
</protein>
<dbReference type="Proteomes" id="UP000463939">
    <property type="component" value="Chromosome"/>
</dbReference>
<keyword evidence="1" id="KW-0472">Membrane</keyword>
<gene>
    <name evidence="2" type="ORF">SFSGTM_24350</name>
</gene>
<sequence>MLSLLLSTIAFFAAAFWIKRYLDENDINHGMTRNIVVFVFATVVSLLVSAVVDKFDDHPVDQTAQIKNVVKLLAQ</sequence>
<organism evidence="2 3">
    <name type="scientific">Sulfuriferula nivalis</name>
    <dbReference type="NCBI Taxonomy" id="2675298"/>
    <lineage>
        <taxon>Bacteria</taxon>
        <taxon>Pseudomonadati</taxon>
        <taxon>Pseudomonadota</taxon>
        <taxon>Betaproteobacteria</taxon>
        <taxon>Nitrosomonadales</taxon>
        <taxon>Sulfuricellaceae</taxon>
        <taxon>Sulfuriferula</taxon>
    </lineage>
</organism>
<evidence type="ECO:0000313" key="3">
    <source>
        <dbReference type="Proteomes" id="UP000463939"/>
    </source>
</evidence>
<accession>A0A809SEU7</accession>
<dbReference type="KEGG" id="sniv:SFSGTM_24350"/>
<keyword evidence="1" id="KW-0812">Transmembrane</keyword>
<evidence type="ECO:0000313" key="2">
    <source>
        <dbReference type="EMBL" id="BBP01727.1"/>
    </source>
</evidence>
<reference evidence="3" key="1">
    <citation type="submission" date="2019-11" db="EMBL/GenBank/DDBJ databases">
        <title>Isolation and characterization of a novel species in the genus Sulfuriferula.</title>
        <authorList>
            <person name="Mochizuki J."/>
            <person name="Kojima H."/>
            <person name="Fukui M."/>
        </authorList>
    </citation>
    <scope>NUCLEOTIDE SEQUENCE [LARGE SCALE GENOMIC DNA]</scope>
    <source>
        <strain evidence="3">SGTM</strain>
    </source>
</reference>
<dbReference type="EMBL" id="AP021881">
    <property type="protein sequence ID" value="BBP01727.1"/>
    <property type="molecule type" value="Genomic_DNA"/>
</dbReference>
<feature type="transmembrane region" description="Helical" evidence="1">
    <location>
        <begin position="31"/>
        <end position="52"/>
    </location>
</feature>
<proteinExistence type="predicted"/>
<dbReference type="AlphaFoldDB" id="A0A809SEU7"/>
<evidence type="ECO:0000256" key="1">
    <source>
        <dbReference type="SAM" id="Phobius"/>
    </source>
</evidence>
<keyword evidence="3" id="KW-1185">Reference proteome</keyword>
<keyword evidence="1" id="KW-1133">Transmembrane helix</keyword>
<name>A0A809SEU7_9PROT</name>